<sequence length="65" mass="7058">MLAVVAAAIGAAAAAHNMQVVAVDRRSCQLVASESFTHLALSIIRQMVRYVSLFLYQPQCLPLRS</sequence>
<reference evidence="1" key="1">
    <citation type="submission" date="2020-05" db="EMBL/GenBank/DDBJ databases">
        <authorList>
            <person name="Chiriac C."/>
            <person name="Salcher M."/>
            <person name="Ghai R."/>
            <person name="Kavagutti S V."/>
        </authorList>
    </citation>
    <scope>NUCLEOTIDE SEQUENCE</scope>
</reference>
<gene>
    <name evidence="1" type="ORF">UFOPK2921_00339</name>
</gene>
<dbReference type="EMBL" id="CAEZZV010000027">
    <property type="protein sequence ID" value="CAB4772496.1"/>
    <property type="molecule type" value="Genomic_DNA"/>
</dbReference>
<organism evidence="1">
    <name type="scientific">freshwater metagenome</name>
    <dbReference type="NCBI Taxonomy" id="449393"/>
    <lineage>
        <taxon>unclassified sequences</taxon>
        <taxon>metagenomes</taxon>
        <taxon>ecological metagenomes</taxon>
    </lineage>
</organism>
<accession>A0A6J6VLQ6</accession>
<name>A0A6J6VLQ6_9ZZZZ</name>
<protein>
    <submittedName>
        <fullName evidence="1">Unannotated protein</fullName>
    </submittedName>
</protein>
<evidence type="ECO:0000313" key="1">
    <source>
        <dbReference type="EMBL" id="CAB4772496.1"/>
    </source>
</evidence>
<proteinExistence type="predicted"/>
<dbReference type="AlphaFoldDB" id="A0A6J6VLQ6"/>